<dbReference type="CDD" id="cd07332">
    <property type="entry name" value="M48C_Oma1_like"/>
    <property type="match status" value="1"/>
</dbReference>
<comment type="caution">
    <text evidence="10">The sequence shown here is derived from an EMBL/GenBank/DDBJ whole genome shotgun (WGS) entry which is preliminary data.</text>
</comment>
<keyword evidence="4 6" id="KW-0862">Zinc</keyword>
<feature type="domain" description="Peptidase M48" evidence="9">
    <location>
        <begin position="191"/>
        <end position="364"/>
    </location>
</feature>
<keyword evidence="8" id="KW-1133">Transmembrane helix</keyword>
<dbReference type="GO" id="GO:0046872">
    <property type="term" value="F:metal ion binding"/>
    <property type="evidence" value="ECO:0007669"/>
    <property type="project" value="UniProtKB-KW"/>
</dbReference>
<feature type="region of interest" description="Disordered" evidence="7">
    <location>
        <begin position="307"/>
        <end position="354"/>
    </location>
</feature>
<evidence type="ECO:0000256" key="4">
    <source>
        <dbReference type="ARBA" id="ARBA00022833"/>
    </source>
</evidence>
<evidence type="ECO:0000313" key="10">
    <source>
        <dbReference type="EMBL" id="KAF1015259.1"/>
    </source>
</evidence>
<dbReference type="InterPro" id="IPR051156">
    <property type="entry name" value="Mito/Outer_Membr_Metalloprot"/>
</dbReference>
<dbReference type="Gene3D" id="3.30.2010.10">
    <property type="entry name" value="Metalloproteases ('zincins'), catalytic domain"/>
    <property type="match status" value="1"/>
</dbReference>
<dbReference type="GO" id="GO:0051603">
    <property type="term" value="P:proteolysis involved in protein catabolic process"/>
    <property type="evidence" value="ECO:0007669"/>
    <property type="project" value="TreeGrafter"/>
</dbReference>
<feature type="transmembrane region" description="Helical" evidence="8">
    <location>
        <begin position="100"/>
        <end position="120"/>
    </location>
</feature>
<evidence type="ECO:0000256" key="7">
    <source>
        <dbReference type="SAM" id="MobiDB-lite"/>
    </source>
</evidence>
<evidence type="ECO:0000256" key="1">
    <source>
        <dbReference type="ARBA" id="ARBA00022670"/>
    </source>
</evidence>
<dbReference type="EMBL" id="WNDP01000224">
    <property type="protein sequence ID" value="KAF1015259.1"/>
    <property type="molecule type" value="Genomic_DNA"/>
</dbReference>
<proteinExistence type="inferred from homology"/>
<dbReference type="GO" id="GO:0016020">
    <property type="term" value="C:membrane"/>
    <property type="evidence" value="ECO:0007669"/>
    <property type="project" value="TreeGrafter"/>
</dbReference>
<dbReference type="InterPro" id="IPR001915">
    <property type="entry name" value="Peptidase_M48"/>
</dbReference>
<keyword evidence="8" id="KW-0472">Membrane</keyword>
<evidence type="ECO:0000256" key="3">
    <source>
        <dbReference type="ARBA" id="ARBA00022801"/>
    </source>
</evidence>
<evidence type="ECO:0000259" key="9">
    <source>
        <dbReference type="Pfam" id="PF01435"/>
    </source>
</evidence>
<dbReference type="PANTHER" id="PTHR22726">
    <property type="entry name" value="METALLOENDOPEPTIDASE OMA1"/>
    <property type="match status" value="1"/>
</dbReference>
<evidence type="ECO:0000256" key="8">
    <source>
        <dbReference type="SAM" id="Phobius"/>
    </source>
</evidence>
<keyword evidence="3 6" id="KW-0378">Hydrolase</keyword>
<dbReference type="Proteomes" id="UP000490535">
    <property type="component" value="Unassembled WGS sequence"/>
</dbReference>
<dbReference type="Pfam" id="PF01435">
    <property type="entry name" value="Peptidase_M48"/>
    <property type="match status" value="1"/>
</dbReference>
<evidence type="ECO:0000256" key="5">
    <source>
        <dbReference type="ARBA" id="ARBA00023049"/>
    </source>
</evidence>
<accession>A0A833UIS5</accession>
<organism evidence="10 11">
    <name type="scientific">Acinetobacter bereziniae</name>
    <name type="common">Acinetobacter genomosp. 10</name>
    <dbReference type="NCBI Taxonomy" id="106648"/>
    <lineage>
        <taxon>Bacteria</taxon>
        <taxon>Pseudomonadati</taxon>
        <taxon>Pseudomonadota</taxon>
        <taxon>Gammaproteobacteria</taxon>
        <taxon>Moraxellales</taxon>
        <taxon>Moraxellaceae</taxon>
        <taxon>Acinetobacter</taxon>
    </lineage>
</organism>
<keyword evidence="2" id="KW-0479">Metal-binding</keyword>
<dbReference type="PANTHER" id="PTHR22726:SF1">
    <property type="entry name" value="METALLOENDOPEPTIDASE OMA1, MITOCHONDRIAL"/>
    <property type="match status" value="1"/>
</dbReference>
<gene>
    <name evidence="10" type="primary">ycaL</name>
    <name evidence="10" type="ORF">GAK29_04633</name>
</gene>
<evidence type="ECO:0000256" key="2">
    <source>
        <dbReference type="ARBA" id="ARBA00022723"/>
    </source>
</evidence>
<sequence length="377" mass="42016">MSQPVDIIFYDGVVSKPHHAQISAQSESEVLIRYGDRLEQHRRYFYTDMALIGALGQLHPVIELKDDARIEFDGALPEWFNYGTKKVQHSIWKLERSPSLIIFSVIFVIAFVVGLVKWGVPAASHYVAFQLPENSLKKLGDEAETYVLNNWTEPSQLAQGQKDLISKQYLNTVAEGKPARLVFREGGRLGANAVALPNNTIIITDELIEMAHSDQEILGVLAHEQGHLVQRHSLQQGLTSLGLSVLYIAMTGDSSDLFTSLPAAMIGANYSRKFESEADLYALQLMDRKGIEVSHFANFLQRLSDETEDSEKADNASQTANADKKVPSSSAAPQKESDKNQSLAILDALSSHPATEERIQMVRDFEKKQQAKHQQTK</sequence>
<feature type="compositionally biased region" description="Polar residues" evidence="7">
    <location>
        <begin position="315"/>
        <end position="332"/>
    </location>
</feature>
<evidence type="ECO:0000313" key="11">
    <source>
        <dbReference type="Proteomes" id="UP000490535"/>
    </source>
</evidence>
<comment type="similarity">
    <text evidence="6">Belongs to the peptidase M48 family.</text>
</comment>
<dbReference type="AlphaFoldDB" id="A0A833UIS5"/>
<comment type="cofactor">
    <cofactor evidence="6">
        <name>Zn(2+)</name>
        <dbReference type="ChEBI" id="CHEBI:29105"/>
    </cofactor>
    <text evidence="6">Binds 1 zinc ion per subunit.</text>
</comment>
<keyword evidence="1 6" id="KW-0645">Protease</keyword>
<protein>
    <submittedName>
        <fullName evidence="10">Putative metalloprotease YcaL</fullName>
    </submittedName>
</protein>
<reference evidence="11" key="1">
    <citation type="journal article" date="2020" name="MBio">
        <title>Horizontal gene transfer to a defensive symbiont with a reduced genome amongst a multipartite beetle microbiome.</title>
        <authorList>
            <person name="Waterworth S.C."/>
            <person name="Florez L.V."/>
            <person name="Rees E.R."/>
            <person name="Hertweck C."/>
            <person name="Kaltenpoth M."/>
            <person name="Kwan J.C."/>
        </authorList>
    </citation>
    <scope>NUCLEOTIDE SEQUENCE [LARGE SCALE GENOMIC DNA]</scope>
</reference>
<name>A0A833UIS5_ACIBZ</name>
<keyword evidence="5 6" id="KW-0482">Metalloprotease</keyword>
<dbReference type="GO" id="GO:0004222">
    <property type="term" value="F:metalloendopeptidase activity"/>
    <property type="evidence" value="ECO:0007669"/>
    <property type="project" value="InterPro"/>
</dbReference>
<keyword evidence="8" id="KW-0812">Transmembrane</keyword>
<evidence type="ECO:0000256" key="6">
    <source>
        <dbReference type="RuleBase" id="RU003983"/>
    </source>
</evidence>